<dbReference type="InterPro" id="IPR004556">
    <property type="entry name" value="HemK-like"/>
</dbReference>
<evidence type="ECO:0000256" key="5">
    <source>
        <dbReference type="HAMAP-Rule" id="MF_02126"/>
    </source>
</evidence>
<gene>
    <name evidence="5 8" type="primary">prmC</name>
    <name evidence="8" type="ORF">MU0053_001292</name>
</gene>
<evidence type="ECO:0000256" key="2">
    <source>
        <dbReference type="ARBA" id="ARBA00022679"/>
    </source>
</evidence>
<dbReference type="Proteomes" id="UP001190465">
    <property type="component" value="Chromosome"/>
</dbReference>
<evidence type="ECO:0000256" key="4">
    <source>
        <dbReference type="ARBA" id="ARBA00048391"/>
    </source>
</evidence>
<comment type="similarity">
    <text evidence="5">Belongs to the protein N5-glutamine methyltransferase family. PrmC subfamily.</text>
</comment>
<sequence>MARVDTRTAVANELIAATRTLSAAGVDSARADAEQLAAHVLGVDRGRLLLADPSADFVDRFRSLVAARSERIPLQHLVGTAPFGPLTLRVGPGVFIPRPETESMLEWAMREVGTLASQPNPLIVDLCTGSGALAVALARHRPDATVLAIDDSAAALEYARHNAEGTGVRVLQADVTEPDLLRELDGQVDLVVCNPPYIPVGAPLEPEVAEHDPHHALFGGADGMSVIGPVTALAGRWLKAGGGYAVEHDDTTSAATVDLIRRTALFDEIRPRPDLAGRPRFVTAVRGRGPATQRKQQS</sequence>
<dbReference type="EC" id="2.1.1.297" evidence="5"/>
<keyword evidence="1 5" id="KW-0489">Methyltransferase</keyword>
<accession>A0ABM9LHA1</accession>
<comment type="caution">
    <text evidence="5">Lacks conserved residue(s) required for the propagation of feature annotation.</text>
</comment>
<reference evidence="8 9" key="1">
    <citation type="submission" date="2023-08" db="EMBL/GenBank/DDBJ databases">
        <authorList>
            <person name="Folkvardsen B D."/>
            <person name="Norman A."/>
        </authorList>
    </citation>
    <scope>NUCLEOTIDE SEQUENCE [LARGE SCALE GENOMIC DNA]</scope>
    <source>
        <strain evidence="8 9">Mu0053</strain>
    </source>
</reference>
<feature type="domain" description="Release factor glutamine methyltransferase N-terminal" evidence="7">
    <location>
        <begin position="16"/>
        <end position="79"/>
    </location>
</feature>
<dbReference type="Pfam" id="PF17827">
    <property type="entry name" value="PrmC_N"/>
    <property type="match status" value="1"/>
</dbReference>
<evidence type="ECO:0000256" key="3">
    <source>
        <dbReference type="ARBA" id="ARBA00022691"/>
    </source>
</evidence>
<dbReference type="Gene3D" id="3.40.50.150">
    <property type="entry name" value="Vaccinia Virus protein VP39"/>
    <property type="match status" value="1"/>
</dbReference>
<comment type="function">
    <text evidence="5">Methylates the class 1 translation termination release factors RF1/PrfA and RF2/PrfB on the glutamine residue of the universally conserved GGQ motif.</text>
</comment>
<feature type="binding site" evidence="5">
    <location>
        <position position="150"/>
    </location>
    <ligand>
        <name>S-adenosyl-L-methionine</name>
        <dbReference type="ChEBI" id="CHEBI:59789"/>
    </ligand>
</feature>
<dbReference type="InterPro" id="IPR019874">
    <property type="entry name" value="RF_methyltr_PrmC"/>
</dbReference>
<dbReference type="CDD" id="cd02440">
    <property type="entry name" value="AdoMet_MTases"/>
    <property type="match status" value="1"/>
</dbReference>
<dbReference type="PROSITE" id="PS00092">
    <property type="entry name" value="N6_MTASE"/>
    <property type="match status" value="1"/>
</dbReference>
<evidence type="ECO:0000259" key="6">
    <source>
        <dbReference type="Pfam" id="PF05175"/>
    </source>
</evidence>
<feature type="binding site" evidence="5">
    <location>
        <begin position="194"/>
        <end position="197"/>
    </location>
    <ligand>
        <name>substrate</name>
    </ligand>
</feature>
<keyword evidence="3 5" id="KW-0949">S-adenosyl-L-methionine</keyword>
<dbReference type="Pfam" id="PF05175">
    <property type="entry name" value="MTS"/>
    <property type="match status" value="1"/>
</dbReference>
<dbReference type="NCBIfam" id="TIGR00536">
    <property type="entry name" value="hemK_fam"/>
    <property type="match status" value="1"/>
</dbReference>
<evidence type="ECO:0000259" key="7">
    <source>
        <dbReference type="Pfam" id="PF17827"/>
    </source>
</evidence>
<dbReference type="PANTHER" id="PTHR18895">
    <property type="entry name" value="HEMK METHYLTRANSFERASE"/>
    <property type="match status" value="1"/>
</dbReference>
<feature type="binding site" evidence="5">
    <location>
        <position position="194"/>
    </location>
    <ligand>
        <name>S-adenosyl-L-methionine</name>
        <dbReference type="ChEBI" id="CHEBI:59789"/>
    </ligand>
</feature>
<dbReference type="Gene3D" id="1.10.8.10">
    <property type="entry name" value="DNA helicase RuvA subunit, C-terminal domain"/>
    <property type="match status" value="1"/>
</dbReference>
<dbReference type="InterPro" id="IPR050320">
    <property type="entry name" value="N5-glutamine_MTase"/>
</dbReference>
<organism evidence="8 9">
    <name type="scientific">[Mycobacterium] burgundiense</name>
    <dbReference type="NCBI Taxonomy" id="3064286"/>
    <lineage>
        <taxon>Bacteria</taxon>
        <taxon>Bacillati</taxon>
        <taxon>Actinomycetota</taxon>
        <taxon>Actinomycetes</taxon>
        <taxon>Mycobacteriales</taxon>
        <taxon>Mycobacteriaceae</taxon>
        <taxon>Mycolicibacterium</taxon>
    </lineage>
</organism>
<dbReference type="GO" id="GO:0032259">
    <property type="term" value="P:methylation"/>
    <property type="evidence" value="ECO:0007669"/>
    <property type="project" value="UniProtKB-KW"/>
</dbReference>
<dbReference type="InterPro" id="IPR002052">
    <property type="entry name" value="DNA_methylase_N6_adenine_CS"/>
</dbReference>
<dbReference type="InterPro" id="IPR029063">
    <property type="entry name" value="SAM-dependent_MTases_sf"/>
</dbReference>
<dbReference type="GO" id="GO:0102559">
    <property type="term" value="F:peptide chain release factor N(5)-glutamine methyltransferase activity"/>
    <property type="evidence" value="ECO:0007669"/>
    <property type="project" value="UniProtKB-EC"/>
</dbReference>
<evidence type="ECO:0000313" key="9">
    <source>
        <dbReference type="Proteomes" id="UP001190465"/>
    </source>
</evidence>
<feature type="domain" description="Methyltransferase small" evidence="6">
    <location>
        <begin position="116"/>
        <end position="197"/>
    </location>
</feature>
<dbReference type="PANTHER" id="PTHR18895:SF74">
    <property type="entry name" value="MTRF1L RELEASE FACTOR GLUTAMINE METHYLTRANSFERASE"/>
    <property type="match status" value="1"/>
</dbReference>
<dbReference type="SUPFAM" id="SSF53335">
    <property type="entry name" value="S-adenosyl-L-methionine-dependent methyltransferases"/>
    <property type="match status" value="1"/>
</dbReference>
<keyword evidence="9" id="KW-1185">Reference proteome</keyword>
<protein>
    <recommendedName>
        <fullName evidence="5">Release factor glutamine methyltransferase</fullName>
        <shortName evidence="5">RF MTase</shortName>
        <ecNumber evidence="5">2.1.1.297</ecNumber>
    </recommendedName>
    <alternativeName>
        <fullName evidence="5">N5-glutamine methyltransferase PrmC</fullName>
    </alternativeName>
    <alternativeName>
        <fullName evidence="5">Protein-(glutamine-N5) MTase PrmC</fullName>
    </alternativeName>
    <alternativeName>
        <fullName evidence="5">Protein-glutamine N-methyltransferase PrmC</fullName>
    </alternativeName>
</protein>
<evidence type="ECO:0000256" key="1">
    <source>
        <dbReference type="ARBA" id="ARBA00022603"/>
    </source>
</evidence>
<name>A0ABM9LHA1_9MYCO</name>
<evidence type="ECO:0000313" key="8">
    <source>
        <dbReference type="EMBL" id="CAJ1498971.1"/>
    </source>
</evidence>
<dbReference type="EMBL" id="OY726397">
    <property type="protein sequence ID" value="CAJ1498971.1"/>
    <property type="molecule type" value="Genomic_DNA"/>
</dbReference>
<dbReference type="InterPro" id="IPR040758">
    <property type="entry name" value="PrmC_N"/>
</dbReference>
<keyword evidence="2 5" id="KW-0808">Transferase</keyword>
<dbReference type="InterPro" id="IPR007848">
    <property type="entry name" value="Small_mtfrase_dom"/>
</dbReference>
<dbReference type="NCBIfam" id="TIGR03534">
    <property type="entry name" value="RF_mod_PrmC"/>
    <property type="match status" value="1"/>
</dbReference>
<dbReference type="HAMAP" id="MF_02126">
    <property type="entry name" value="RF_methyltr_PrmC"/>
    <property type="match status" value="1"/>
</dbReference>
<comment type="catalytic activity">
    <reaction evidence="4 5">
        <text>L-glutaminyl-[peptide chain release factor] + S-adenosyl-L-methionine = N(5)-methyl-L-glutaminyl-[peptide chain release factor] + S-adenosyl-L-homocysteine + H(+)</text>
        <dbReference type="Rhea" id="RHEA:42896"/>
        <dbReference type="Rhea" id="RHEA-COMP:10271"/>
        <dbReference type="Rhea" id="RHEA-COMP:10272"/>
        <dbReference type="ChEBI" id="CHEBI:15378"/>
        <dbReference type="ChEBI" id="CHEBI:30011"/>
        <dbReference type="ChEBI" id="CHEBI:57856"/>
        <dbReference type="ChEBI" id="CHEBI:59789"/>
        <dbReference type="ChEBI" id="CHEBI:61891"/>
        <dbReference type="EC" id="2.1.1.297"/>
    </reaction>
</comment>
<proteinExistence type="inferred from homology"/>